<dbReference type="EMBL" id="PZQS01000006">
    <property type="protein sequence ID" value="PVD28566.1"/>
    <property type="molecule type" value="Genomic_DNA"/>
</dbReference>
<dbReference type="PANTHER" id="PTHR34737">
    <property type="entry name" value="EF-HAND DOMAIN-CONTAINING PROTEIN"/>
    <property type="match status" value="1"/>
</dbReference>
<keyword evidence="1" id="KW-0732">Signal</keyword>
<accession>A0A2T7P593</accession>
<dbReference type="InterPro" id="IPR057626">
    <property type="entry name" value="S-S_Temptin"/>
</dbReference>
<dbReference type="OrthoDB" id="129121at2759"/>
<sequence>MASITVLTSILLVCLLPLAEPFPYFQNRIPNGRNVLNPCDKSAWPGVGHKVSQGGGQRNPFGLDFAAAGYVWTTELCYKDSDGDGQSNGVELGDSMCQWNATNPIPLSRPKGHPGICEPVGSDRCQDSWFSCPPKS</sequence>
<dbReference type="OMA" id="HTWTHAL"/>
<evidence type="ECO:0000256" key="1">
    <source>
        <dbReference type="SAM" id="SignalP"/>
    </source>
</evidence>
<dbReference type="PANTHER" id="PTHR34737:SF2">
    <property type="entry name" value="EF-HAND DOMAIN-CONTAINING PROTEIN"/>
    <property type="match status" value="1"/>
</dbReference>
<dbReference type="InterPro" id="IPR055313">
    <property type="entry name" value="Temptin-like"/>
</dbReference>
<evidence type="ECO:0000313" key="3">
    <source>
        <dbReference type="EMBL" id="PVD28566.1"/>
    </source>
</evidence>
<name>A0A2T7P593_POMCA</name>
<proteinExistence type="predicted"/>
<dbReference type="Pfam" id="PF24784">
    <property type="entry name" value="Temptin_C"/>
    <property type="match status" value="1"/>
</dbReference>
<feature type="chain" id="PRO_5015481279" description="Temptin Cys/Cys disulfide domain-containing protein" evidence="1">
    <location>
        <begin position="22"/>
        <end position="136"/>
    </location>
</feature>
<comment type="caution">
    <text evidence="3">The sequence shown here is derived from an EMBL/GenBank/DDBJ whole genome shotgun (WGS) entry which is preliminary data.</text>
</comment>
<protein>
    <recommendedName>
        <fullName evidence="2">Temptin Cys/Cys disulfide domain-containing protein</fullName>
    </recommendedName>
</protein>
<keyword evidence="4" id="KW-1185">Reference proteome</keyword>
<dbReference type="AlphaFoldDB" id="A0A2T7P593"/>
<gene>
    <name evidence="3" type="ORF">C0Q70_11155</name>
</gene>
<evidence type="ECO:0000259" key="2">
    <source>
        <dbReference type="Pfam" id="PF24784"/>
    </source>
</evidence>
<reference evidence="3 4" key="1">
    <citation type="submission" date="2018-04" db="EMBL/GenBank/DDBJ databases">
        <title>The genome of golden apple snail Pomacea canaliculata provides insight into stress tolerance and invasive adaptation.</title>
        <authorList>
            <person name="Liu C."/>
            <person name="Liu B."/>
            <person name="Ren Y."/>
            <person name="Zhang Y."/>
            <person name="Wang H."/>
            <person name="Li S."/>
            <person name="Jiang F."/>
            <person name="Yin L."/>
            <person name="Zhang G."/>
            <person name="Qian W."/>
            <person name="Fan W."/>
        </authorList>
    </citation>
    <scope>NUCLEOTIDE SEQUENCE [LARGE SCALE GENOMIC DNA]</scope>
    <source>
        <strain evidence="3">SZHN2017</strain>
        <tissue evidence="3">Muscle</tissue>
    </source>
</reference>
<organism evidence="3 4">
    <name type="scientific">Pomacea canaliculata</name>
    <name type="common">Golden apple snail</name>
    <dbReference type="NCBI Taxonomy" id="400727"/>
    <lineage>
        <taxon>Eukaryota</taxon>
        <taxon>Metazoa</taxon>
        <taxon>Spiralia</taxon>
        <taxon>Lophotrochozoa</taxon>
        <taxon>Mollusca</taxon>
        <taxon>Gastropoda</taxon>
        <taxon>Caenogastropoda</taxon>
        <taxon>Architaenioglossa</taxon>
        <taxon>Ampullarioidea</taxon>
        <taxon>Ampullariidae</taxon>
        <taxon>Pomacea</taxon>
    </lineage>
</organism>
<dbReference type="STRING" id="400727.A0A2T7P593"/>
<feature type="signal peptide" evidence="1">
    <location>
        <begin position="1"/>
        <end position="21"/>
    </location>
</feature>
<dbReference type="Proteomes" id="UP000245119">
    <property type="component" value="Linkage Group LG6"/>
</dbReference>
<evidence type="ECO:0000313" key="4">
    <source>
        <dbReference type="Proteomes" id="UP000245119"/>
    </source>
</evidence>
<feature type="domain" description="Temptin Cys/Cys disulfide" evidence="2">
    <location>
        <begin position="21"/>
        <end position="116"/>
    </location>
</feature>